<evidence type="ECO:0008006" key="3">
    <source>
        <dbReference type="Google" id="ProtNLM"/>
    </source>
</evidence>
<gene>
    <name evidence="1" type="ORF">H8S76_02220</name>
</gene>
<dbReference type="Proteomes" id="UP000654573">
    <property type="component" value="Unassembled WGS sequence"/>
</dbReference>
<organism evidence="1 2">
    <name type="scientific">Blautia celeris</name>
    <dbReference type="NCBI Taxonomy" id="2763026"/>
    <lineage>
        <taxon>Bacteria</taxon>
        <taxon>Bacillati</taxon>
        <taxon>Bacillota</taxon>
        <taxon>Clostridia</taxon>
        <taxon>Lachnospirales</taxon>
        <taxon>Lachnospiraceae</taxon>
        <taxon>Blautia</taxon>
    </lineage>
</organism>
<dbReference type="EMBL" id="JACOOU010000001">
    <property type="protein sequence ID" value="MBC5671048.1"/>
    <property type="molecule type" value="Genomic_DNA"/>
</dbReference>
<comment type="caution">
    <text evidence="1">The sequence shown here is derived from an EMBL/GenBank/DDBJ whole genome shotgun (WGS) entry which is preliminary data.</text>
</comment>
<proteinExistence type="predicted"/>
<keyword evidence="2" id="KW-1185">Reference proteome</keyword>
<protein>
    <recommendedName>
        <fullName evidence="3">Polya polymerase</fullName>
    </recommendedName>
</protein>
<name>A0ABR7F797_9FIRM</name>
<evidence type="ECO:0000313" key="2">
    <source>
        <dbReference type="Proteomes" id="UP000654573"/>
    </source>
</evidence>
<dbReference type="RefSeq" id="WP_103731057.1">
    <property type="nucleotide sequence ID" value="NZ_JACOOU010000001.1"/>
</dbReference>
<accession>A0ABR7F797</accession>
<evidence type="ECO:0000313" key="1">
    <source>
        <dbReference type="EMBL" id="MBC5671048.1"/>
    </source>
</evidence>
<reference evidence="1 2" key="1">
    <citation type="submission" date="2020-08" db="EMBL/GenBank/DDBJ databases">
        <title>Genome public.</title>
        <authorList>
            <person name="Liu C."/>
            <person name="Sun Q."/>
        </authorList>
    </citation>
    <scope>NUCLEOTIDE SEQUENCE [LARGE SCALE GENOMIC DNA]</scope>
    <source>
        <strain evidence="1 2">NSJ-34</strain>
    </source>
</reference>
<sequence>MHLKENCSLEDFLNKVKECRSKVTFETSEGDILAMQSTLCQLIFVSLQHQPALLYGGEIRCEDKNDYEILKDYLI</sequence>